<dbReference type="InterPro" id="IPR013748">
    <property type="entry name" value="Rep_factorC_C"/>
</dbReference>
<dbReference type="Gene3D" id="1.20.272.10">
    <property type="match status" value="1"/>
</dbReference>
<dbReference type="FunFam" id="3.40.50.300:FF:000952">
    <property type="entry name" value="Replication factor C subunit 2"/>
    <property type="match status" value="1"/>
</dbReference>
<dbReference type="FunFam" id="1.20.272.10:FF:000029">
    <property type="entry name" value="Replication factor C small subunit"/>
    <property type="match status" value="1"/>
</dbReference>
<dbReference type="Gene3D" id="1.10.8.60">
    <property type="match status" value="1"/>
</dbReference>
<name>A0A7J4JTS7_9ARCH</name>
<dbReference type="InterPro" id="IPR027417">
    <property type="entry name" value="P-loop_NTPase"/>
</dbReference>
<dbReference type="Proteomes" id="UP000680185">
    <property type="component" value="Unassembled WGS sequence"/>
</dbReference>
<organism evidence="9 12">
    <name type="scientific">Candidatus Iainarchaeum sp</name>
    <dbReference type="NCBI Taxonomy" id="3101447"/>
    <lineage>
        <taxon>Archaea</taxon>
        <taxon>Candidatus Iainarchaeota</taxon>
        <taxon>Candidatus Iainarchaeia</taxon>
        <taxon>Candidatus Iainarchaeales</taxon>
        <taxon>Candidatus Iainarchaeaceae</taxon>
        <taxon>Candidatus Iainarchaeum</taxon>
    </lineage>
</organism>
<dbReference type="Pfam" id="PF21960">
    <property type="entry name" value="RCF1-5-like_lid"/>
    <property type="match status" value="1"/>
</dbReference>
<dbReference type="InterPro" id="IPR008921">
    <property type="entry name" value="DNA_pol3_clamp-load_cplx_C"/>
</dbReference>
<dbReference type="EMBL" id="DUFW01000002">
    <property type="protein sequence ID" value="HIH21058.1"/>
    <property type="molecule type" value="Genomic_DNA"/>
</dbReference>
<reference evidence="10 12" key="1">
    <citation type="journal article" date="2020" name="bioRxiv">
        <title>A rank-normalized archaeal taxonomy based on genome phylogeny resolves widespread incomplete and uneven classifications.</title>
        <authorList>
            <person name="Rinke C."/>
            <person name="Chuvochina M."/>
            <person name="Mussig A.J."/>
            <person name="Chaumeil P.-A."/>
            <person name="Waite D.W."/>
            <person name="Whitman W.B."/>
            <person name="Parks D.H."/>
            <person name="Hugenholtz P."/>
        </authorList>
    </citation>
    <scope>NUCLEOTIDE SEQUENCE [LARGE SCALE GENOMIC DNA]</scope>
    <source>
        <strain evidence="10">UBA10036</strain>
    </source>
</reference>
<evidence type="ECO:0000313" key="10">
    <source>
        <dbReference type="EMBL" id="HIH32633.1"/>
    </source>
</evidence>
<keyword evidence="4 7" id="KW-0547">Nucleotide-binding</keyword>
<evidence type="ECO:0000256" key="4">
    <source>
        <dbReference type="ARBA" id="ARBA00022741"/>
    </source>
</evidence>
<dbReference type="HAMAP" id="MF_01509">
    <property type="entry name" value="RfcS"/>
    <property type="match status" value="1"/>
</dbReference>
<dbReference type="InterPro" id="IPR047854">
    <property type="entry name" value="RFC_lid"/>
</dbReference>
<dbReference type="Proteomes" id="UP000527315">
    <property type="component" value="Unassembled WGS sequence"/>
</dbReference>
<evidence type="ECO:0000313" key="9">
    <source>
        <dbReference type="EMBL" id="HIH21058.1"/>
    </source>
</evidence>
<gene>
    <name evidence="7" type="primary">rfcS</name>
    <name evidence="9" type="ORF">HA222_00140</name>
    <name evidence="10" type="ORF">HA227_00100</name>
    <name evidence="11" type="ORF">J4478_04140</name>
</gene>
<dbReference type="Gene3D" id="3.40.50.300">
    <property type="entry name" value="P-loop containing nucleotide triphosphate hydrolases"/>
    <property type="match status" value="1"/>
</dbReference>
<sequence>MELPWVEKYRPERLSEIVGQREISKRLESYAKNRNLPNLLFSGPAGVGKTTSAIALAKELFAQSFQQNFLELNASDTRGIDVVRGEIKDFSRTLAFDSGFKIIFLDESDALTADAQQALRRTMEKYTRTVRFVLSCNYSSKIIEPIQSRCVVFRFKPLSSKDVEERLSEIAKAEGLHLEEKALKAIYYVSQGDLRKGINVLQAASSMDSKVSEKSVFEVSSRARPEEIKQMIGLALKGEFLKARENLDALLYEHGMSGEDVILQLYRELMEMPEEQISSKAKIELVDIVGEYNFRLVEGASERIQLEALLAQFGKFKK</sequence>
<evidence type="ECO:0000259" key="8">
    <source>
        <dbReference type="SMART" id="SM00382"/>
    </source>
</evidence>
<evidence type="ECO:0000256" key="3">
    <source>
        <dbReference type="ARBA" id="ARBA00022705"/>
    </source>
</evidence>
<proteinExistence type="inferred from homology"/>
<dbReference type="CDD" id="cd00009">
    <property type="entry name" value="AAA"/>
    <property type="match status" value="1"/>
</dbReference>
<evidence type="ECO:0000313" key="11">
    <source>
        <dbReference type="EMBL" id="MBS3058564.1"/>
    </source>
</evidence>
<feature type="binding site" evidence="7">
    <location>
        <begin position="43"/>
        <end position="50"/>
    </location>
    <ligand>
        <name>ATP</name>
        <dbReference type="ChEBI" id="CHEBI:30616"/>
    </ligand>
</feature>
<dbReference type="SMART" id="SM00382">
    <property type="entry name" value="AAA"/>
    <property type="match status" value="1"/>
</dbReference>
<dbReference type="NCBIfam" id="NF001679">
    <property type="entry name" value="PRK00440.1"/>
    <property type="match status" value="1"/>
</dbReference>
<dbReference type="EMBL" id="DUFJ01000003">
    <property type="protein sequence ID" value="HIH32633.1"/>
    <property type="molecule type" value="Genomic_DNA"/>
</dbReference>
<dbReference type="PANTHER" id="PTHR11669">
    <property type="entry name" value="REPLICATION FACTOR C / DNA POLYMERASE III GAMMA-TAU SUBUNIT"/>
    <property type="match status" value="1"/>
</dbReference>
<keyword evidence="3 7" id="KW-0235">DNA replication</keyword>
<comment type="similarity">
    <text evidence="1 7">Belongs to the activator 1 small subunits family. RfcS subfamily.</text>
</comment>
<dbReference type="GO" id="GO:0003677">
    <property type="term" value="F:DNA binding"/>
    <property type="evidence" value="ECO:0007669"/>
    <property type="project" value="InterPro"/>
</dbReference>
<feature type="domain" description="AAA+ ATPase" evidence="8">
    <location>
        <begin position="35"/>
        <end position="158"/>
    </location>
</feature>
<dbReference type="Pfam" id="PF00004">
    <property type="entry name" value="AAA"/>
    <property type="match status" value="1"/>
</dbReference>
<comment type="caution">
    <text evidence="9">The sequence shown here is derived from an EMBL/GenBank/DDBJ whole genome shotgun (WGS) entry which is preliminary data.</text>
</comment>
<keyword evidence="5 7" id="KW-0067">ATP-binding</keyword>
<evidence type="ECO:0000256" key="2">
    <source>
        <dbReference type="ARBA" id="ARBA00014164"/>
    </source>
</evidence>
<dbReference type="AlphaFoldDB" id="A0A7J4JTS7"/>
<dbReference type="PANTHER" id="PTHR11669:SF20">
    <property type="entry name" value="REPLICATION FACTOR C SUBUNIT 4"/>
    <property type="match status" value="1"/>
</dbReference>
<dbReference type="GO" id="GO:0005524">
    <property type="term" value="F:ATP binding"/>
    <property type="evidence" value="ECO:0007669"/>
    <property type="project" value="UniProtKB-UniRule"/>
</dbReference>
<accession>A0A7J4JTS7</accession>
<dbReference type="CDD" id="cd18140">
    <property type="entry name" value="HLD_clamp_RFC"/>
    <property type="match status" value="1"/>
</dbReference>
<dbReference type="Proteomes" id="UP000590964">
    <property type="component" value="Unassembled WGS sequence"/>
</dbReference>
<dbReference type="GO" id="GO:0016887">
    <property type="term" value="F:ATP hydrolysis activity"/>
    <property type="evidence" value="ECO:0007669"/>
    <property type="project" value="InterPro"/>
</dbReference>
<dbReference type="GO" id="GO:0006281">
    <property type="term" value="P:DNA repair"/>
    <property type="evidence" value="ECO:0007669"/>
    <property type="project" value="TreeGrafter"/>
</dbReference>
<reference evidence="11" key="2">
    <citation type="submission" date="2021-03" db="EMBL/GenBank/DDBJ databases">
        <authorList>
            <person name="Jaffe A."/>
        </authorList>
    </citation>
    <scope>NUCLEOTIDE SEQUENCE</scope>
    <source>
        <strain evidence="11">RIFCSPLOWO2_01_FULL_43_13</strain>
    </source>
</reference>
<reference evidence="11" key="3">
    <citation type="submission" date="2021-05" db="EMBL/GenBank/DDBJ databases">
        <title>Protein family content uncovers lineage relationships and bacterial pathway maintenance mechanisms in DPANN archaea.</title>
        <authorList>
            <person name="Castelle C.J."/>
            <person name="Meheust R."/>
            <person name="Jaffe A.L."/>
            <person name="Seitz K."/>
            <person name="Gong X."/>
            <person name="Baker B.J."/>
            <person name="Banfield J.F."/>
        </authorList>
    </citation>
    <scope>NUCLEOTIDE SEQUENCE</scope>
    <source>
        <strain evidence="11">RIFCSPLOWO2_01_FULL_43_13</strain>
    </source>
</reference>
<dbReference type="EMBL" id="JAGVWB010000029">
    <property type="protein sequence ID" value="MBS3058564.1"/>
    <property type="molecule type" value="Genomic_DNA"/>
</dbReference>
<dbReference type="InterPro" id="IPR050238">
    <property type="entry name" value="DNA_Rep/Repair_Clamp_Loader"/>
</dbReference>
<dbReference type="GO" id="GO:0006261">
    <property type="term" value="P:DNA-templated DNA replication"/>
    <property type="evidence" value="ECO:0007669"/>
    <property type="project" value="TreeGrafter"/>
</dbReference>
<dbReference type="InterPro" id="IPR003593">
    <property type="entry name" value="AAA+_ATPase"/>
</dbReference>
<dbReference type="SUPFAM" id="SSF52540">
    <property type="entry name" value="P-loop containing nucleoside triphosphate hydrolases"/>
    <property type="match status" value="1"/>
</dbReference>
<dbReference type="InterPro" id="IPR003959">
    <property type="entry name" value="ATPase_AAA_core"/>
</dbReference>
<dbReference type="GO" id="GO:0005663">
    <property type="term" value="C:DNA replication factor C complex"/>
    <property type="evidence" value="ECO:0007669"/>
    <property type="project" value="InterPro"/>
</dbReference>
<dbReference type="Pfam" id="PF08542">
    <property type="entry name" value="Rep_fac_C"/>
    <property type="match status" value="1"/>
</dbReference>
<evidence type="ECO:0000256" key="6">
    <source>
        <dbReference type="ARBA" id="ARBA00031749"/>
    </source>
</evidence>
<dbReference type="GO" id="GO:0003689">
    <property type="term" value="F:DNA clamp loader activity"/>
    <property type="evidence" value="ECO:0007669"/>
    <property type="project" value="UniProtKB-UniRule"/>
</dbReference>
<evidence type="ECO:0000256" key="7">
    <source>
        <dbReference type="HAMAP-Rule" id="MF_01509"/>
    </source>
</evidence>
<evidence type="ECO:0000256" key="1">
    <source>
        <dbReference type="ARBA" id="ARBA00009668"/>
    </source>
</evidence>
<protein>
    <recommendedName>
        <fullName evidence="2 7">Replication factor C small subunit</fullName>
        <shortName evidence="7">RFC small subunit</shortName>
    </recommendedName>
    <alternativeName>
        <fullName evidence="6 7">Clamp loader small subunit</fullName>
    </alternativeName>
</protein>
<evidence type="ECO:0000256" key="5">
    <source>
        <dbReference type="ARBA" id="ARBA00022840"/>
    </source>
</evidence>
<comment type="subunit">
    <text evidence="7">Heteromultimer composed of small subunits (RfcS) and large subunits (RfcL).</text>
</comment>
<dbReference type="InterPro" id="IPR023748">
    <property type="entry name" value="Rep_factor-C_ssu_arc"/>
</dbReference>
<dbReference type="SUPFAM" id="SSF48019">
    <property type="entry name" value="post-AAA+ oligomerization domain-like"/>
    <property type="match status" value="1"/>
</dbReference>
<evidence type="ECO:0000313" key="12">
    <source>
        <dbReference type="Proteomes" id="UP000590964"/>
    </source>
</evidence>
<comment type="function">
    <text evidence="7">Part of the RFC clamp loader complex which loads the PCNA sliding clamp onto DNA.</text>
</comment>